<keyword evidence="5 10" id="KW-0949">S-adenosyl-L-methionine</keyword>
<dbReference type="SFLD" id="SFLDF00288">
    <property type="entry name" value="HemN-like__clustered_with_nucl"/>
    <property type="match status" value="1"/>
</dbReference>
<evidence type="ECO:0000313" key="12">
    <source>
        <dbReference type="EMBL" id="CAA6820770.1"/>
    </source>
</evidence>
<dbReference type="PANTHER" id="PTHR13932">
    <property type="entry name" value="COPROPORPHYRINIGEN III OXIDASE"/>
    <property type="match status" value="1"/>
</dbReference>
<dbReference type="GO" id="GO:0051539">
    <property type="term" value="F:4 iron, 4 sulfur cluster binding"/>
    <property type="evidence" value="ECO:0007669"/>
    <property type="project" value="UniProtKB-UniRule"/>
</dbReference>
<comment type="cofactor">
    <cofactor evidence="1">
        <name>[4Fe-4S] cluster</name>
        <dbReference type="ChEBI" id="CHEBI:49883"/>
    </cofactor>
</comment>
<dbReference type="SUPFAM" id="SSF102114">
    <property type="entry name" value="Radical SAM enzymes"/>
    <property type="match status" value="1"/>
</dbReference>
<comment type="similarity">
    <text evidence="2">Belongs to the anaerobic coproporphyrinogen-III oxidase family. HemW subfamily.</text>
</comment>
<dbReference type="CDD" id="cd01335">
    <property type="entry name" value="Radical_SAM"/>
    <property type="match status" value="1"/>
</dbReference>
<keyword evidence="6 10" id="KW-0479">Metal-binding</keyword>
<evidence type="ECO:0000256" key="2">
    <source>
        <dbReference type="ARBA" id="ARBA00006100"/>
    </source>
</evidence>
<keyword evidence="10" id="KW-0004">4Fe-4S</keyword>
<evidence type="ECO:0000256" key="5">
    <source>
        <dbReference type="ARBA" id="ARBA00022691"/>
    </source>
</evidence>
<dbReference type="PROSITE" id="PS51918">
    <property type="entry name" value="RADICAL_SAM"/>
    <property type="match status" value="1"/>
</dbReference>
<dbReference type="InterPro" id="IPR004559">
    <property type="entry name" value="HemW-like"/>
</dbReference>
<evidence type="ECO:0000256" key="1">
    <source>
        <dbReference type="ARBA" id="ARBA00001966"/>
    </source>
</evidence>
<dbReference type="InterPro" id="IPR034505">
    <property type="entry name" value="Coproporphyrinogen-III_oxidase"/>
</dbReference>
<evidence type="ECO:0000256" key="4">
    <source>
        <dbReference type="ARBA" id="ARBA00022617"/>
    </source>
</evidence>
<dbReference type="Pfam" id="PF06969">
    <property type="entry name" value="HemN_C"/>
    <property type="match status" value="1"/>
</dbReference>
<dbReference type="InterPro" id="IPR010723">
    <property type="entry name" value="HemN_C"/>
</dbReference>
<keyword evidence="9 10" id="KW-0143">Chaperone</keyword>
<evidence type="ECO:0000256" key="8">
    <source>
        <dbReference type="ARBA" id="ARBA00023014"/>
    </source>
</evidence>
<proteinExistence type="inferred from homology"/>
<dbReference type="EMBL" id="CACVAY010000101">
    <property type="protein sequence ID" value="CAA6820770.1"/>
    <property type="molecule type" value="Genomic_DNA"/>
</dbReference>
<evidence type="ECO:0000256" key="10">
    <source>
        <dbReference type="RuleBase" id="RU364116"/>
    </source>
</evidence>
<keyword evidence="8 10" id="KW-0411">Iron-sulfur</keyword>
<evidence type="ECO:0000256" key="9">
    <source>
        <dbReference type="ARBA" id="ARBA00023186"/>
    </source>
</evidence>
<reference evidence="12" key="1">
    <citation type="submission" date="2020-01" db="EMBL/GenBank/DDBJ databases">
        <authorList>
            <person name="Meier V. D."/>
            <person name="Meier V D."/>
        </authorList>
    </citation>
    <scope>NUCLEOTIDE SEQUENCE</scope>
    <source>
        <strain evidence="12">HLG_WM_MAG_07</strain>
    </source>
</reference>
<name>A0A6S6TVJ6_9GAMM</name>
<gene>
    <name evidence="12" type="ORF">HELGO_WM19655</name>
</gene>
<evidence type="ECO:0000256" key="3">
    <source>
        <dbReference type="ARBA" id="ARBA00017228"/>
    </source>
</evidence>
<comment type="subcellular location">
    <subcellularLocation>
        <location evidence="10">Cytoplasm</location>
    </subcellularLocation>
</comment>
<dbReference type="InterPro" id="IPR058240">
    <property type="entry name" value="rSAM_sf"/>
</dbReference>
<dbReference type="InterPro" id="IPR006638">
    <property type="entry name" value="Elp3/MiaA/NifB-like_rSAM"/>
</dbReference>
<dbReference type="GO" id="GO:0004109">
    <property type="term" value="F:coproporphyrinogen oxidase activity"/>
    <property type="evidence" value="ECO:0007669"/>
    <property type="project" value="InterPro"/>
</dbReference>
<dbReference type="PANTHER" id="PTHR13932:SF5">
    <property type="entry name" value="RADICAL S-ADENOSYL METHIONINE DOMAIN-CONTAINING PROTEIN 1, MITOCHONDRIAL"/>
    <property type="match status" value="1"/>
</dbReference>
<evidence type="ECO:0000259" key="11">
    <source>
        <dbReference type="PROSITE" id="PS51918"/>
    </source>
</evidence>
<sequence>MIPVPLSLYIHFPWCIHKCPYCDFNSHTASATLPEEEYIQALISDLEQELPHIWGRRLNTIFIGGGTPSLISPQGMQKLLTQIQQLLPVRPNMEITMEANPGTFEQERFAGYLDAGISRLSLGVQSFNPKHLKSLERIHDEKEAQTAFVTSQAVGFENINLDLMFGLPEQSIEEALEDLQQAIDHQPQHISWYELTLEPNTLFHHNPPSLPDPDTVAEMQERGLALLNKAGYSRYEVSAYAKTGKQCQHNLNYWEFGDYIGIGAGAHGKYTQDSHVTRYAKVKHPRDYINAAMNKQARSTSSSLNDQDKLFEFMLNALRLKEGVPKTRLYERTHLDTAWVEPQLASAQAKELLVPNSEQIVTTEKGWTYLNQTIEEFLTTTR</sequence>
<dbReference type="InterPro" id="IPR007197">
    <property type="entry name" value="rSAM"/>
</dbReference>
<feature type="domain" description="Radical SAM core" evidence="11">
    <location>
        <begin position="1"/>
        <end position="233"/>
    </location>
</feature>
<dbReference type="SMART" id="SM00729">
    <property type="entry name" value="Elp3"/>
    <property type="match status" value="1"/>
</dbReference>
<accession>A0A6S6TVJ6</accession>
<dbReference type="InterPro" id="IPR013785">
    <property type="entry name" value="Aldolase_TIM"/>
</dbReference>
<keyword evidence="4 10" id="KW-0349">Heme</keyword>
<dbReference type="SFLD" id="SFLDF00562">
    <property type="entry name" value="HemN-like__clustered_with_heat"/>
    <property type="match status" value="1"/>
</dbReference>
<dbReference type="NCBIfam" id="TIGR00539">
    <property type="entry name" value="hemN_rel"/>
    <property type="match status" value="1"/>
</dbReference>
<comment type="function">
    <text evidence="10">Probably acts as a heme chaperone, transferring heme to an unknown acceptor. Binds one molecule of heme per monomer, possibly covalently. Binds 1 [4Fe-4S] cluster. The cluster is coordinated with 3 cysteines and an exchangeable S-adenosyl-L-methionine.</text>
</comment>
<dbReference type="GO" id="GO:0005737">
    <property type="term" value="C:cytoplasm"/>
    <property type="evidence" value="ECO:0007669"/>
    <property type="project" value="UniProtKB-SubCell"/>
</dbReference>
<keyword evidence="10" id="KW-0963">Cytoplasm</keyword>
<dbReference type="AlphaFoldDB" id="A0A6S6TVJ6"/>
<dbReference type="Pfam" id="PF04055">
    <property type="entry name" value="Radical_SAM"/>
    <property type="match status" value="1"/>
</dbReference>
<evidence type="ECO:0000256" key="7">
    <source>
        <dbReference type="ARBA" id="ARBA00023004"/>
    </source>
</evidence>
<organism evidence="12">
    <name type="scientific">uncultured Thiotrichaceae bacterium</name>
    <dbReference type="NCBI Taxonomy" id="298394"/>
    <lineage>
        <taxon>Bacteria</taxon>
        <taxon>Pseudomonadati</taxon>
        <taxon>Pseudomonadota</taxon>
        <taxon>Gammaproteobacteria</taxon>
        <taxon>Thiotrichales</taxon>
        <taxon>Thiotrichaceae</taxon>
        <taxon>environmental samples</taxon>
    </lineage>
</organism>
<dbReference type="GO" id="GO:0006779">
    <property type="term" value="P:porphyrin-containing compound biosynthetic process"/>
    <property type="evidence" value="ECO:0007669"/>
    <property type="project" value="InterPro"/>
</dbReference>
<keyword evidence="7 10" id="KW-0408">Iron</keyword>
<protein>
    <recommendedName>
        <fullName evidence="3 10">Heme chaperone HemW</fullName>
    </recommendedName>
</protein>
<dbReference type="SFLD" id="SFLDS00029">
    <property type="entry name" value="Radical_SAM"/>
    <property type="match status" value="1"/>
</dbReference>
<dbReference type="GO" id="GO:0046872">
    <property type="term" value="F:metal ion binding"/>
    <property type="evidence" value="ECO:0007669"/>
    <property type="project" value="UniProtKB-UniRule"/>
</dbReference>
<dbReference type="Gene3D" id="3.20.20.70">
    <property type="entry name" value="Aldolase class I"/>
    <property type="match status" value="1"/>
</dbReference>
<dbReference type="SFLD" id="SFLDG01065">
    <property type="entry name" value="anaerobic_coproporphyrinogen-I"/>
    <property type="match status" value="1"/>
</dbReference>
<evidence type="ECO:0000256" key="6">
    <source>
        <dbReference type="ARBA" id="ARBA00022723"/>
    </source>
</evidence>